<reference evidence="2 3" key="1">
    <citation type="submission" date="2018-09" db="EMBL/GenBank/DDBJ databases">
        <title>Sphingomonas peninsula sp. nov., isolated from fildes peninsula, Antarctic soil.</title>
        <authorList>
            <person name="Yingchao G."/>
        </authorList>
    </citation>
    <scope>NUCLEOTIDE SEQUENCE [LARGE SCALE GENOMIC DNA]</scope>
    <source>
        <strain evidence="2 3">YZ-8</strain>
    </source>
</reference>
<evidence type="ECO:0000259" key="1">
    <source>
        <dbReference type="Pfam" id="PF00534"/>
    </source>
</evidence>
<dbReference type="CDD" id="cd03809">
    <property type="entry name" value="GT4_MtfB-like"/>
    <property type="match status" value="1"/>
</dbReference>
<dbReference type="PANTHER" id="PTHR46401:SF9">
    <property type="entry name" value="MANNOSYLTRANSFERASE A"/>
    <property type="match status" value="1"/>
</dbReference>
<proteinExistence type="predicted"/>
<dbReference type="InterPro" id="IPR001296">
    <property type="entry name" value="Glyco_trans_1"/>
</dbReference>
<keyword evidence="2" id="KW-0808">Transferase</keyword>
<dbReference type="EMBL" id="CP032829">
    <property type="protein sequence ID" value="AYJ87123.1"/>
    <property type="molecule type" value="Genomic_DNA"/>
</dbReference>
<organism evidence="2 3">
    <name type="scientific">Sphingomonas paeninsulae</name>
    <dbReference type="NCBI Taxonomy" id="2319844"/>
    <lineage>
        <taxon>Bacteria</taxon>
        <taxon>Pseudomonadati</taxon>
        <taxon>Pseudomonadota</taxon>
        <taxon>Alphaproteobacteria</taxon>
        <taxon>Sphingomonadales</taxon>
        <taxon>Sphingomonadaceae</taxon>
        <taxon>Sphingomonas</taxon>
    </lineage>
</organism>
<dbReference type="AlphaFoldDB" id="A0A494TJD5"/>
<dbReference type="Gene3D" id="3.40.50.2000">
    <property type="entry name" value="Glycogen Phosphorylase B"/>
    <property type="match status" value="1"/>
</dbReference>
<name>A0A494TJD5_SPHPE</name>
<gene>
    <name evidence="2" type="ORF">D3Y57_15765</name>
</gene>
<keyword evidence="3" id="KW-1185">Reference proteome</keyword>
<dbReference type="OrthoDB" id="9790710at2"/>
<protein>
    <submittedName>
        <fullName evidence="2">Glycosyltransferase family 1 protein</fullName>
    </submittedName>
</protein>
<dbReference type="KEGG" id="spha:D3Y57_15765"/>
<sequence length="478" mass="53923">MYTRIASALRSSIRDISSFLMISMPHTRRISTPCTSRAISFPHCDCQGQHRPIRPCRVLKRIWRLRQRLELPAHGLHQTLFPRALRSWRVRRCSQHRPDCSSPLHRTLYIDVAVVSVNDAGTGIQRVVRALALGLARQKPPGWQIQFVAATREQPYHCVAWPDSDTNSEKLQLIQFRPGDVFVGLDYSLNALRWHRRQIASFRRQGGIIWFLVHDLLPAQRPDWFSSNTVLRHQIWLDTVAAIADGFLCNSRQTEADIIEALKVYGLASGDFRTCVLPMGHDIREAPHMALVENDSGCEGIHALRGKSFFLKVGTLEPRKGHIDLIRAFETLWANGFDQTLVLLGRRGWHVDDLCEAITTHPEYGRRLIWLDNVNDAGLIEAFRESEGVLVASLAEGFGLPLIEALGHGKPVLARDIPVFKLHEPNGVWFFPADASSQTLADYIFRWRLAIRAGAVIIHPPKGGWEASVQTLLAAVTA</sequence>
<dbReference type="SUPFAM" id="SSF53756">
    <property type="entry name" value="UDP-Glycosyltransferase/glycogen phosphorylase"/>
    <property type="match status" value="1"/>
</dbReference>
<accession>A0A494TJD5</accession>
<evidence type="ECO:0000313" key="3">
    <source>
        <dbReference type="Proteomes" id="UP000276254"/>
    </source>
</evidence>
<dbReference type="PANTHER" id="PTHR46401">
    <property type="entry name" value="GLYCOSYLTRANSFERASE WBBK-RELATED"/>
    <property type="match status" value="1"/>
</dbReference>
<feature type="domain" description="Glycosyl transferase family 1" evidence="1">
    <location>
        <begin position="306"/>
        <end position="444"/>
    </location>
</feature>
<dbReference type="Proteomes" id="UP000276254">
    <property type="component" value="Chromosome"/>
</dbReference>
<evidence type="ECO:0000313" key="2">
    <source>
        <dbReference type="EMBL" id="AYJ87123.1"/>
    </source>
</evidence>
<dbReference type="Pfam" id="PF00534">
    <property type="entry name" value="Glycos_transf_1"/>
    <property type="match status" value="1"/>
</dbReference>
<dbReference type="GO" id="GO:0016757">
    <property type="term" value="F:glycosyltransferase activity"/>
    <property type="evidence" value="ECO:0007669"/>
    <property type="project" value="InterPro"/>
</dbReference>